<gene>
    <name evidence="3" type="ORF">ADEAN_000298400</name>
</gene>
<feature type="compositionally biased region" description="Basic residues" evidence="1">
    <location>
        <begin position="89"/>
        <end position="99"/>
    </location>
</feature>
<sequence length="446" mass="49720">MASVSSLFRFVALSTAVHADAVQCGVEDQHNVARRILQDEEQLTEAETELSVLLERQQRSHVVNRVVSSSKLERERAARSLLQDEQQRGHFKSTQRKRIQSSLDADEKRTPTHLADRQGEYVDARQMDLKQLLSRAQYAVSAEEYEEGKNVRLLDADRGEIPGDSVDKRVLLQKEKIRLLEQNSIKSKLLKLERRKSCMSNVNAVELGRKYIENFRFSDCVESLWDRSGSAAVVDHTNLDLLLSRATHRSSGRVADAVTALVSSDLDTESDPKQLYGCLLYSSNFEAPSNHDTAAVQMLQDFGGTTLAEYYRRKVGEVEVAAPVEVCSTLESVLSDVEHCALPHTFPFTRQFCGLDVAASLLPPARQILTPRFSYASTEELNSLVDVQCKIQELFIDALINDAELVRTSFPSDAPSRDVVAADARLSLAAGTPGRQQHGWITLSST</sequence>
<dbReference type="VEuPathDB" id="TriTrypDB:ADEAN_000298400"/>
<evidence type="ECO:0000313" key="3">
    <source>
        <dbReference type="EMBL" id="CAD2215529.1"/>
    </source>
</evidence>
<protein>
    <submittedName>
        <fullName evidence="3">Uncharacterized protein</fullName>
    </submittedName>
</protein>
<feature type="signal peptide" evidence="2">
    <location>
        <begin position="1"/>
        <end position="19"/>
    </location>
</feature>
<reference evidence="3 4" key="1">
    <citation type="submission" date="2020-08" db="EMBL/GenBank/DDBJ databases">
        <authorList>
            <person name="Newling K."/>
            <person name="Davey J."/>
            <person name="Forrester S."/>
        </authorList>
    </citation>
    <scope>NUCLEOTIDE SEQUENCE [LARGE SCALE GENOMIC DNA]</scope>
    <source>
        <strain evidence="4">Crithidia deanei Carvalho (ATCC PRA-265)</strain>
    </source>
</reference>
<evidence type="ECO:0000256" key="2">
    <source>
        <dbReference type="SAM" id="SignalP"/>
    </source>
</evidence>
<evidence type="ECO:0000313" key="4">
    <source>
        <dbReference type="Proteomes" id="UP000515908"/>
    </source>
</evidence>
<name>A0A7G2C7H2_9TRYP</name>
<proteinExistence type="predicted"/>
<keyword evidence="4" id="KW-1185">Reference proteome</keyword>
<accession>A0A7G2C7H2</accession>
<dbReference type="Proteomes" id="UP000515908">
    <property type="component" value="Chromosome 05"/>
</dbReference>
<keyword evidence="2" id="KW-0732">Signal</keyword>
<organism evidence="3 4">
    <name type="scientific">Angomonas deanei</name>
    <dbReference type="NCBI Taxonomy" id="59799"/>
    <lineage>
        <taxon>Eukaryota</taxon>
        <taxon>Discoba</taxon>
        <taxon>Euglenozoa</taxon>
        <taxon>Kinetoplastea</taxon>
        <taxon>Metakinetoplastina</taxon>
        <taxon>Trypanosomatida</taxon>
        <taxon>Trypanosomatidae</taxon>
        <taxon>Strigomonadinae</taxon>
        <taxon>Angomonas</taxon>
    </lineage>
</organism>
<feature type="region of interest" description="Disordered" evidence="1">
    <location>
        <begin position="80"/>
        <end position="118"/>
    </location>
</feature>
<feature type="compositionally biased region" description="Basic and acidic residues" evidence="1">
    <location>
        <begin position="105"/>
        <end position="118"/>
    </location>
</feature>
<dbReference type="EMBL" id="LR877149">
    <property type="protein sequence ID" value="CAD2215529.1"/>
    <property type="molecule type" value="Genomic_DNA"/>
</dbReference>
<dbReference type="AlphaFoldDB" id="A0A7G2C7H2"/>
<feature type="chain" id="PRO_5028860535" evidence="2">
    <location>
        <begin position="20"/>
        <end position="446"/>
    </location>
</feature>
<evidence type="ECO:0000256" key="1">
    <source>
        <dbReference type="SAM" id="MobiDB-lite"/>
    </source>
</evidence>